<evidence type="ECO:0000256" key="7">
    <source>
        <dbReference type="ARBA" id="ARBA00023204"/>
    </source>
</evidence>
<dbReference type="InterPro" id="IPR003395">
    <property type="entry name" value="RecF/RecN/SMC_N"/>
</dbReference>
<dbReference type="Pfam" id="PF02463">
    <property type="entry name" value="SMC_N"/>
    <property type="match status" value="1"/>
</dbReference>
<comment type="function">
    <text evidence="1 9">May be involved in recombinational repair of damaged DNA.</text>
</comment>
<reference evidence="13" key="1">
    <citation type="submission" date="2016-01" db="EMBL/GenBank/DDBJ databases">
        <authorList>
            <person name="Mitreva M."/>
            <person name="Pepin K.H."/>
            <person name="Mihindukulasuriya K.A."/>
            <person name="Fulton R."/>
            <person name="Fronick C."/>
            <person name="O'Laughlin M."/>
            <person name="Miner T."/>
            <person name="Herter B."/>
            <person name="Rosa B.A."/>
            <person name="Cordes M."/>
            <person name="Tomlinson C."/>
            <person name="Wollam A."/>
            <person name="Palsikar V.B."/>
            <person name="Mardis E.R."/>
            <person name="Wilson R.K."/>
        </authorList>
    </citation>
    <scope>NUCLEOTIDE SEQUENCE [LARGE SCALE GENOMIC DNA]</scope>
    <source>
        <strain evidence="13">DNF01167</strain>
    </source>
</reference>
<evidence type="ECO:0000256" key="5">
    <source>
        <dbReference type="ARBA" id="ARBA00022763"/>
    </source>
</evidence>
<keyword evidence="10" id="KW-0175">Coiled coil</keyword>
<evidence type="ECO:0000256" key="2">
    <source>
        <dbReference type="ARBA" id="ARBA00009441"/>
    </source>
</evidence>
<dbReference type="GO" id="GO:0005524">
    <property type="term" value="F:ATP binding"/>
    <property type="evidence" value="ECO:0007669"/>
    <property type="project" value="UniProtKB-KW"/>
</dbReference>
<evidence type="ECO:0000313" key="12">
    <source>
        <dbReference type="EMBL" id="KXB58352.1"/>
    </source>
</evidence>
<dbReference type="GO" id="GO:0043590">
    <property type="term" value="C:bacterial nucleoid"/>
    <property type="evidence" value="ECO:0007669"/>
    <property type="project" value="TreeGrafter"/>
</dbReference>
<dbReference type="FunFam" id="3.40.50.300:FF:000319">
    <property type="entry name" value="DNA repair protein RecN"/>
    <property type="match status" value="1"/>
</dbReference>
<keyword evidence="5 9" id="KW-0227">DNA damage</keyword>
<comment type="similarity">
    <text evidence="2 9">Belongs to the RecN family.</text>
</comment>
<feature type="coiled-coil region" evidence="10">
    <location>
        <begin position="323"/>
        <end position="371"/>
    </location>
</feature>
<keyword evidence="6" id="KW-0067">ATP-binding</keyword>
<organism evidence="12 13">
    <name type="scientific">Gemella haemolysans</name>
    <dbReference type="NCBI Taxonomy" id="1379"/>
    <lineage>
        <taxon>Bacteria</taxon>
        <taxon>Bacillati</taxon>
        <taxon>Bacillota</taxon>
        <taxon>Bacilli</taxon>
        <taxon>Bacillales</taxon>
        <taxon>Gemellaceae</taxon>
        <taxon>Gemella</taxon>
    </lineage>
</organism>
<dbReference type="OrthoDB" id="9806954at2"/>
<dbReference type="Gene3D" id="3.40.50.300">
    <property type="entry name" value="P-loop containing nucleotide triphosphate hydrolases"/>
    <property type="match status" value="2"/>
</dbReference>
<dbReference type="GO" id="GO:0006310">
    <property type="term" value="P:DNA recombination"/>
    <property type="evidence" value="ECO:0007669"/>
    <property type="project" value="InterPro"/>
</dbReference>
<evidence type="ECO:0000256" key="4">
    <source>
        <dbReference type="ARBA" id="ARBA00022741"/>
    </source>
</evidence>
<dbReference type="CDD" id="cd03241">
    <property type="entry name" value="ABC_RecN"/>
    <property type="match status" value="2"/>
</dbReference>
<dbReference type="GO" id="GO:0009432">
    <property type="term" value="P:SOS response"/>
    <property type="evidence" value="ECO:0007669"/>
    <property type="project" value="TreeGrafter"/>
</dbReference>
<proteinExistence type="inferred from homology"/>
<dbReference type="Proteomes" id="UP000070355">
    <property type="component" value="Unassembled WGS sequence"/>
</dbReference>
<evidence type="ECO:0000256" key="3">
    <source>
        <dbReference type="ARBA" id="ARBA00021315"/>
    </source>
</evidence>
<dbReference type="InterPro" id="IPR027417">
    <property type="entry name" value="P-loop_NTPase"/>
</dbReference>
<feature type="domain" description="RecF/RecN/SMC N-terminal" evidence="11">
    <location>
        <begin position="2"/>
        <end position="506"/>
    </location>
</feature>
<protein>
    <recommendedName>
        <fullName evidence="3 9">DNA repair protein RecN</fullName>
    </recommendedName>
    <alternativeName>
        <fullName evidence="8 9">Recombination protein N</fullName>
    </alternativeName>
</protein>
<dbReference type="EMBL" id="LSDC01000099">
    <property type="protein sequence ID" value="KXB58352.1"/>
    <property type="molecule type" value="Genomic_DNA"/>
</dbReference>
<comment type="caution">
    <text evidence="12">The sequence shown here is derived from an EMBL/GenBank/DDBJ whole genome shotgun (WGS) entry which is preliminary data.</text>
</comment>
<dbReference type="AlphaFoldDB" id="A0A133ZSF6"/>
<evidence type="ECO:0000256" key="9">
    <source>
        <dbReference type="PIRNR" id="PIRNR003128"/>
    </source>
</evidence>
<sequence length="566" mass="65203">MLIQLNIKQFGIIEKATIELKNGLTVLSGETGAGKSMILAAISQLSGQRTSTSYIRYGEDKASVEGVFDFPKSKEVKEIFNELDLDLEDEVIVVRRDIYSSGKSVCRINGTIVNLSTLKKVAAHLLDIHEQHDNQVLLVEKNHLNLVDSFNREKIQPVYIKYKEKYKEYQIIKEKIDNLKQQESDVLQKVDFLKFQYKELSQMKLKKDEDLELEKDIDYLENFEKVNNLAHSITEGIDGEYGVISKLAEIRSNLGELTRYNSNFEEKYEEITNLYYILDDLKYEVSSYTDVIEYDEEKLDRLIYRLDKIKTLEKKYSKPLNELIVFTETIKEELNELENYEENFENYLEESKKIEEELTVLAEELSSLRKDTALKLEKLIQDELKFLYMEKSTIKVDFKEKEFSSTGKDDVKILISANLGEPLKSLSKVASGGELSRVMLALKIIFSRSIEATSIIFDEIDTGVSGRVSQRMAEKMYQLGVGSQVLCISHLPQTTALADTNLLISKEIIDKRTLTVIRELTEEQKIAEVARMVSGDTMTKLSEEHSIEMLRLAEKIKEEIKEKLNK</sequence>
<evidence type="ECO:0000259" key="11">
    <source>
        <dbReference type="Pfam" id="PF02463"/>
    </source>
</evidence>
<evidence type="ECO:0000256" key="1">
    <source>
        <dbReference type="ARBA" id="ARBA00003618"/>
    </source>
</evidence>
<keyword evidence="4" id="KW-0547">Nucleotide-binding</keyword>
<name>A0A133ZSF6_9BACL</name>
<dbReference type="STRING" id="1379.HMPREF3186_01430"/>
<dbReference type="SUPFAM" id="SSF52540">
    <property type="entry name" value="P-loop containing nucleoside triphosphate hydrolases"/>
    <property type="match status" value="2"/>
</dbReference>
<dbReference type="RefSeq" id="WP_060914520.1">
    <property type="nucleotide sequence ID" value="NZ_KQ959982.1"/>
</dbReference>
<keyword evidence="7 9" id="KW-0234">DNA repair</keyword>
<dbReference type="NCBIfam" id="TIGR00634">
    <property type="entry name" value="recN"/>
    <property type="match status" value="1"/>
</dbReference>
<dbReference type="PANTHER" id="PTHR11059">
    <property type="entry name" value="DNA REPAIR PROTEIN RECN"/>
    <property type="match status" value="1"/>
</dbReference>
<evidence type="ECO:0000313" key="13">
    <source>
        <dbReference type="Proteomes" id="UP000070355"/>
    </source>
</evidence>
<evidence type="ECO:0000256" key="6">
    <source>
        <dbReference type="ARBA" id="ARBA00022840"/>
    </source>
</evidence>
<feature type="coiled-coil region" evidence="10">
    <location>
        <begin position="162"/>
        <end position="189"/>
    </location>
</feature>
<dbReference type="PIRSF" id="PIRSF003128">
    <property type="entry name" value="RecN"/>
    <property type="match status" value="1"/>
</dbReference>
<dbReference type="GO" id="GO:0006281">
    <property type="term" value="P:DNA repair"/>
    <property type="evidence" value="ECO:0007669"/>
    <property type="project" value="UniProtKB-KW"/>
</dbReference>
<evidence type="ECO:0000256" key="10">
    <source>
        <dbReference type="SAM" id="Coils"/>
    </source>
</evidence>
<dbReference type="InterPro" id="IPR004604">
    <property type="entry name" value="DNA_recomb/repair_RecN"/>
</dbReference>
<dbReference type="PANTHER" id="PTHR11059:SF0">
    <property type="entry name" value="DNA REPAIR PROTEIN RECN"/>
    <property type="match status" value="1"/>
</dbReference>
<evidence type="ECO:0000256" key="8">
    <source>
        <dbReference type="ARBA" id="ARBA00033408"/>
    </source>
</evidence>
<accession>A0A133ZSF6</accession>
<dbReference type="PATRIC" id="fig|1379.3.peg.1414"/>
<gene>
    <name evidence="12" type="ORF">HMPREF3186_01430</name>
</gene>